<feature type="compositionally biased region" description="Acidic residues" evidence="1">
    <location>
        <begin position="85"/>
        <end position="110"/>
    </location>
</feature>
<sequence length="281" mass="28911">MTQLQEEPRSHGSGRPRPLTRRFVAAVSCCLVGIAAVSACGDGDGSGEAESATSTSSTPTTVVTSSEPATDTPLEADTTPSEPTYTEESEADEDPYATDPETESGDEGISEDTSGVPHGEWSGTAQVTVDFADPGCAADSRSYALPATLIIDEPVGTEGNSFHLSWASDDQTADGAFGVTSAQSGTDTVDGESVEIAYWSLSDDGDGSFSGQLTDTAAAAGASLNLLFVPKPLFQCGTYTSFPYGMNTDTTIEGSITDGSASVTLSGTTVDGTRSFRVEWS</sequence>
<comment type="caution">
    <text evidence="2">The sequence shown here is derived from an EMBL/GenBank/DDBJ whole genome shotgun (WGS) entry which is preliminary data.</text>
</comment>
<organism evidence="2 3">
    <name type="scientific">Streptomyces parvulus</name>
    <dbReference type="NCBI Taxonomy" id="146923"/>
    <lineage>
        <taxon>Bacteria</taxon>
        <taxon>Bacillati</taxon>
        <taxon>Actinomycetota</taxon>
        <taxon>Actinomycetes</taxon>
        <taxon>Kitasatosporales</taxon>
        <taxon>Streptomycetaceae</taxon>
        <taxon>Streptomyces</taxon>
    </lineage>
</organism>
<name>A0ABV5DJC5_9ACTN</name>
<protein>
    <submittedName>
        <fullName evidence="2">Uncharacterized protein</fullName>
    </submittedName>
</protein>
<dbReference type="RefSeq" id="WP_359881469.1">
    <property type="nucleotide sequence ID" value="NZ_JAYMRR010000018.1"/>
</dbReference>
<dbReference type="EMBL" id="JAYMRR010000018">
    <property type="protein sequence ID" value="MFB8752626.1"/>
    <property type="molecule type" value="Genomic_DNA"/>
</dbReference>
<keyword evidence="3" id="KW-1185">Reference proteome</keyword>
<proteinExistence type="predicted"/>
<reference evidence="2 3" key="1">
    <citation type="submission" date="2024-01" db="EMBL/GenBank/DDBJ databases">
        <title>Genome mining of biosynthetic gene clusters to explore secondary metabolites of Streptomyces sp.</title>
        <authorList>
            <person name="Baig A."/>
            <person name="Ajitkumar Shintre N."/>
            <person name="Kumar H."/>
            <person name="Anbarasu A."/>
            <person name="Ramaiah S."/>
        </authorList>
    </citation>
    <scope>NUCLEOTIDE SEQUENCE [LARGE SCALE GENOMIC DNA]</scope>
    <source>
        <strain evidence="2 3">A03</strain>
    </source>
</reference>
<evidence type="ECO:0000256" key="1">
    <source>
        <dbReference type="SAM" id="MobiDB-lite"/>
    </source>
</evidence>
<feature type="region of interest" description="Disordered" evidence="1">
    <location>
        <begin position="42"/>
        <end position="121"/>
    </location>
</feature>
<dbReference type="Proteomes" id="UP001585018">
    <property type="component" value="Unassembled WGS sequence"/>
</dbReference>
<accession>A0ABV5DJC5</accession>
<feature type="compositionally biased region" description="Low complexity" evidence="1">
    <location>
        <begin position="48"/>
        <end position="70"/>
    </location>
</feature>
<gene>
    <name evidence="2" type="ORF">VSS30_27795</name>
</gene>
<evidence type="ECO:0000313" key="3">
    <source>
        <dbReference type="Proteomes" id="UP001585018"/>
    </source>
</evidence>
<evidence type="ECO:0000313" key="2">
    <source>
        <dbReference type="EMBL" id="MFB8752626.1"/>
    </source>
</evidence>